<dbReference type="GO" id="GO:0022857">
    <property type="term" value="F:transmembrane transporter activity"/>
    <property type="evidence" value="ECO:0007669"/>
    <property type="project" value="InterPro"/>
</dbReference>
<proteinExistence type="inferred from homology"/>
<feature type="transmembrane region" description="Helical" evidence="9">
    <location>
        <begin position="198"/>
        <end position="216"/>
    </location>
</feature>
<sequence>MFVALDKVFTMENVLYLGKGALISLGMAILSLLIGLVLGVLGASAKRSRFFILRAIGNFYVEIIRGTPMLLQILMLFSVVPSIYTAITGNVLRINVYLIGIIAMSINSGAYSTELIRSGINGVDKGQWEACETLGLSSWQTMKLVILPQAFKLIVPPVISEFITLIKDSSLTSCIGAIELLKASQVLGARYYDAMSPYTLAAIFYLIMTISISYIGKHVEKRLAASD</sequence>
<dbReference type="Pfam" id="PF00528">
    <property type="entry name" value="BPD_transp_1"/>
    <property type="match status" value="1"/>
</dbReference>
<protein>
    <submittedName>
        <fullName evidence="12">Amino acid ABC transporter permease</fullName>
    </submittedName>
</protein>
<keyword evidence="5 9" id="KW-0812">Transmembrane</keyword>
<name>A0A1Y4LWM3_9FIRM</name>
<evidence type="ECO:0000256" key="9">
    <source>
        <dbReference type="RuleBase" id="RU363032"/>
    </source>
</evidence>
<reference evidence="11" key="3">
    <citation type="submission" date="2023-01" db="EMBL/GenBank/DDBJ databases">
        <title>Human gut microbiome strain richness.</title>
        <authorList>
            <person name="Chen-Liaw A."/>
        </authorList>
    </citation>
    <scope>NUCLEOTIDE SEQUENCE</scope>
    <source>
        <strain evidence="11">D55st1_G4_D55t1_190419</strain>
    </source>
</reference>
<dbReference type="GO" id="GO:0006865">
    <property type="term" value="P:amino acid transport"/>
    <property type="evidence" value="ECO:0007669"/>
    <property type="project" value="UniProtKB-KW"/>
</dbReference>
<dbReference type="CDD" id="cd06261">
    <property type="entry name" value="TM_PBP2"/>
    <property type="match status" value="1"/>
</dbReference>
<reference evidence="13" key="1">
    <citation type="submission" date="2017-04" db="EMBL/GenBank/DDBJ databases">
        <title>Function of individual gut microbiota members based on whole genome sequencing of pure cultures obtained from chicken caecum.</title>
        <authorList>
            <person name="Medvecky M."/>
            <person name="Cejkova D."/>
            <person name="Polansky O."/>
            <person name="Karasova D."/>
            <person name="Kubasova T."/>
            <person name="Cizek A."/>
            <person name="Rychlik I."/>
        </authorList>
    </citation>
    <scope>NUCLEOTIDE SEQUENCE [LARGE SCALE GENOMIC DNA]</scope>
    <source>
        <strain evidence="13">An178</strain>
    </source>
</reference>
<feature type="domain" description="ABC transmembrane type-1" evidence="10">
    <location>
        <begin position="17"/>
        <end position="216"/>
    </location>
</feature>
<evidence type="ECO:0000256" key="3">
    <source>
        <dbReference type="ARBA" id="ARBA00022448"/>
    </source>
</evidence>
<dbReference type="EMBL" id="NFKM01000007">
    <property type="protein sequence ID" value="OUP61024.1"/>
    <property type="molecule type" value="Genomic_DNA"/>
</dbReference>
<evidence type="ECO:0000259" key="10">
    <source>
        <dbReference type="PROSITE" id="PS50928"/>
    </source>
</evidence>
<feature type="transmembrane region" description="Helical" evidence="9">
    <location>
        <begin position="96"/>
        <end position="116"/>
    </location>
</feature>
<organism evidence="12 13">
    <name type="scientific">Faecalitalea cylindroides</name>
    <dbReference type="NCBI Taxonomy" id="39483"/>
    <lineage>
        <taxon>Bacteria</taxon>
        <taxon>Bacillati</taxon>
        <taxon>Bacillota</taxon>
        <taxon>Erysipelotrichia</taxon>
        <taxon>Erysipelotrichales</taxon>
        <taxon>Erysipelotrichaceae</taxon>
        <taxon>Faecalitalea</taxon>
    </lineage>
</organism>
<evidence type="ECO:0000256" key="5">
    <source>
        <dbReference type="ARBA" id="ARBA00022692"/>
    </source>
</evidence>
<evidence type="ECO:0000256" key="1">
    <source>
        <dbReference type="ARBA" id="ARBA00004651"/>
    </source>
</evidence>
<dbReference type="Gene3D" id="1.10.3720.10">
    <property type="entry name" value="MetI-like"/>
    <property type="match status" value="1"/>
</dbReference>
<evidence type="ECO:0000256" key="6">
    <source>
        <dbReference type="ARBA" id="ARBA00022970"/>
    </source>
</evidence>
<keyword evidence="4" id="KW-1003">Cell membrane</keyword>
<feature type="transmembrane region" description="Helical" evidence="9">
    <location>
        <begin position="63"/>
        <end position="84"/>
    </location>
</feature>
<dbReference type="InterPro" id="IPR043429">
    <property type="entry name" value="ArtM/GltK/GlnP/TcyL/YhdX-like"/>
</dbReference>
<evidence type="ECO:0000256" key="4">
    <source>
        <dbReference type="ARBA" id="ARBA00022475"/>
    </source>
</evidence>
<dbReference type="PROSITE" id="PS50928">
    <property type="entry name" value="ABC_TM1"/>
    <property type="match status" value="1"/>
</dbReference>
<dbReference type="AlphaFoldDB" id="A0A1Y4LWM3"/>
<keyword evidence="6" id="KW-0029">Amino-acid transport</keyword>
<dbReference type="InterPro" id="IPR035906">
    <property type="entry name" value="MetI-like_sf"/>
</dbReference>
<keyword evidence="8 9" id="KW-0472">Membrane</keyword>
<dbReference type="GeneID" id="79876106"/>
<comment type="subcellular location">
    <subcellularLocation>
        <location evidence="1 9">Cell membrane</location>
        <topology evidence="1 9">Multi-pass membrane protein</topology>
    </subcellularLocation>
</comment>
<evidence type="ECO:0000313" key="11">
    <source>
        <dbReference type="EMBL" id="MDC0828744.1"/>
    </source>
</evidence>
<comment type="similarity">
    <text evidence="2">Belongs to the binding-protein-dependent transport system permease family. HisMQ subfamily.</text>
</comment>
<dbReference type="NCBIfam" id="TIGR01726">
    <property type="entry name" value="HEQRo_perm_3TM"/>
    <property type="match status" value="1"/>
</dbReference>
<gene>
    <name evidence="12" type="ORF">B5F14_04580</name>
    <name evidence="11" type="ORF">POG00_08455</name>
</gene>
<dbReference type="FunFam" id="1.10.3720.10:FF:000033">
    <property type="entry name" value="Polar amino acid ABC transporter permease"/>
    <property type="match status" value="1"/>
</dbReference>
<comment type="caution">
    <text evidence="12">The sequence shown here is derived from an EMBL/GenBank/DDBJ whole genome shotgun (WGS) entry which is preliminary data.</text>
</comment>
<evidence type="ECO:0000313" key="12">
    <source>
        <dbReference type="EMBL" id="OUP61024.1"/>
    </source>
</evidence>
<evidence type="ECO:0000256" key="7">
    <source>
        <dbReference type="ARBA" id="ARBA00022989"/>
    </source>
</evidence>
<dbReference type="GO" id="GO:0043190">
    <property type="term" value="C:ATP-binding cassette (ABC) transporter complex"/>
    <property type="evidence" value="ECO:0007669"/>
    <property type="project" value="InterPro"/>
</dbReference>
<dbReference type="InterPro" id="IPR000515">
    <property type="entry name" value="MetI-like"/>
</dbReference>
<dbReference type="RefSeq" id="WP_087158492.1">
    <property type="nucleotide sequence ID" value="NZ_CALHAA010000029.1"/>
</dbReference>
<dbReference type="Proteomes" id="UP000195447">
    <property type="component" value="Unassembled WGS sequence"/>
</dbReference>
<dbReference type="Proteomes" id="UP001220658">
    <property type="component" value="Unassembled WGS sequence"/>
</dbReference>
<evidence type="ECO:0000256" key="8">
    <source>
        <dbReference type="ARBA" id="ARBA00023136"/>
    </source>
</evidence>
<keyword evidence="7 9" id="KW-1133">Transmembrane helix</keyword>
<dbReference type="InterPro" id="IPR010065">
    <property type="entry name" value="AA_ABC_transptr_permease_3TM"/>
</dbReference>
<feature type="transmembrane region" description="Helical" evidence="9">
    <location>
        <begin position="20"/>
        <end position="42"/>
    </location>
</feature>
<reference evidence="12" key="2">
    <citation type="journal article" date="2018" name="BMC Genomics">
        <title>Whole genome sequencing and function prediction of 133 gut anaerobes isolated from chicken caecum in pure cultures.</title>
        <authorList>
            <person name="Medvecky M."/>
            <person name="Cejkova D."/>
            <person name="Polansky O."/>
            <person name="Karasova D."/>
            <person name="Kubasova T."/>
            <person name="Cizek A."/>
            <person name="Rychlik I."/>
        </authorList>
    </citation>
    <scope>NUCLEOTIDE SEQUENCE</scope>
    <source>
        <strain evidence="12">An178</strain>
    </source>
</reference>
<evidence type="ECO:0000256" key="2">
    <source>
        <dbReference type="ARBA" id="ARBA00010072"/>
    </source>
</evidence>
<dbReference type="EMBL" id="JAQNCK010000024">
    <property type="protein sequence ID" value="MDC0828744.1"/>
    <property type="molecule type" value="Genomic_DNA"/>
</dbReference>
<dbReference type="SUPFAM" id="SSF161098">
    <property type="entry name" value="MetI-like"/>
    <property type="match status" value="1"/>
</dbReference>
<keyword evidence="13" id="KW-1185">Reference proteome</keyword>
<accession>A0A1Y4LWM3</accession>
<dbReference type="PANTHER" id="PTHR30614">
    <property type="entry name" value="MEMBRANE COMPONENT OF AMINO ACID ABC TRANSPORTER"/>
    <property type="match status" value="1"/>
</dbReference>
<keyword evidence="3 9" id="KW-0813">Transport</keyword>
<evidence type="ECO:0000313" key="13">
    <source>
        <dbReference type="Proteomes" id="UP000195447"/>
    </source>
</evidence>
<dbReference type="PANTHER" id="PTHR30614:SF20">
    <property type="entry name" value="GLUTAMINE TRANSPORT SYSTEM PERMEASE PROTEIN GLNP"/>
    <property type="match status" value="1"/>
</dbReference>